<keyword evidence="4" id="KW-0819">tRNA processing</keyword>
<comment type="cofactor">
    <cofactor evidence="1">
        <name>FMN</name>
        <dbReference type="ChEBI" id="CHEBI:58210"/>
    </cofactor>
</comment>
<feature type="domain" description="DUS-like FMN-binding" evidence="14">
    <location>
        <begin position="49"/>
        <end position="343"/>
    </location>
</feature>
<evidence type="ECO:0000259" key="14">
    <source>
        <dbReference type="Pfam" id="PF01207"/>
    </source>
</evidence>
<evidence type="ECO:0000256" key="6">
    <source>
        <dbReference type="ARBA" id="ARBA00023002"/>
    </source>
</evidence>
<evidence type="ECO:0000256" key="2">
    <source>
        <dbReference type="ARBA" id="ARBA00022630"/>
    </source>
</evidence>
<dbReference type="GO" id="GO:0050660">
    <property type="term" value="F:flavin adenine dinucleotide binding"/>
    <property type="evidence" value="ECO:0007669"/>
    <property type="project" value="InterPro"/>
</dbReference>
<evidence type="ECO:0000256" key="10">
    <source>
        <dbReference type="ARBA" id="ARBA00047287"/>
    </source>
</evidence>
<evidence type="ECO:0000256" key="8">
    <source>
        <dbReference type="ARBA" id="ARBA00038313"/>
    </source>
</evidence>
<comment type="catalytic activity">
    <reaction evidence="10">
        <text>5,6-dihydrouridine(17) in tRNA + NAD(+) = uridine(17) in tRNA + NADH + H(+)</text>
        <dbReference type="Rhea" id="RHEA:53372"/>
        <dbReference type="Rhea" id="RHEA-COMP:13541"/>
        <dbReference type="Rhea" id="RHEA-COMP:13542"/>
        <dbReference type="ChEBI" id="CHEBI:15378"/>
        <dbReference type="ChEBI" id="CHEBI:57540"/>
        <dbReference type="ChEBI" id="CHEBI:57945"/>
        <dbReference type="ChEBI" id="CHEBI:65315"/>
        <dbReference type="ChEBI" id="CHEBI:74443"/>
        <dbReference type="EC" id="1.3.1.88"/>
    </reaction>
    <physiologicalReaction direction="right-to-left" evidence="10">
        <dbReference type="Rhea" id="RHEA:53374"/>
    </physiologicalReaction>
</comment>
<evidence type="ECO:0000256" key="7">
    <source>
        <dbReference type="ARBA" id="ARBA00023027"/>
    </source>
</evidence>
<proteinExistence type="inferred from homology"/>
<evidence type="ECO:0000256" key="13">
    <source>
        <dbReference type="ARBA" id="ARBA00049467"/>
    </source>
</evidence>
<comment type="similarity">
    <text evidence="8">Belongs to the Dus family. Dus1 subfamily.</text>
</comment>
<dbReference type="InterPro" id="IPR013785">
    <property type="entry name" value="Aldolase_TIM"/>
</dbReference>
<keyword evidence="6" id="KW-0560">Oxidoreductase</keyword>
<evidence type="ECO:0000256" key="3">
    <source>
        <dbReference type="ARBA" id="ARBA00022643"/>
    </source>
</evidence>
<dbReference type="PROSITE" id="PS01136">
    <property type="entry name" value="UPF0034"/>
    <property type="match status" value="1"/>
</dbReference>
<name>A0A7S0PHH6_9STRA</name>
<dbReference type="InterPro" id="IPR018517">
    <property type="entry name" value="tRNA_hU_synthase_CS"/>
</dbReference>
<dbReference type="AlphaFoldDB" id="A0A7S0PHH6"/>
<dbReference type="EC" id="1.3.1.88" evidence="9"/>
<evidence type="ECO:0000256" key="11">
    <source>
        <dbReference type="ARBA" id="ARBA00047652"/>
    </source>
</evidence>
<evidence type="ECO:0000256" key="1">
    <source>
        <dbReference type="ARBA" id="ARBA00001917"/>
    </source>
</evidence>
<reference evidence="15" key="1">
    <citation type="submission" date="2021-01" db="EMBL/GenBank/DDBJ databases">
        <authorList>
            <person name="Corre E."/>
            <person name="Pelletier E."/>
            <person name="Niang G."/>
            <person name="Scheremetjew M."/>
            <person name="Finn R."/>
            <person name="Kale V."/>
            <person name="Holt S."/>
            <person name="Cochrane G."/>
            <person name="Meng A."/>
            <person name="Brown T."/>
            <person name="Cohen L."/>
        </authorList>
    </citation>
    <scope>NUCLEOTIDE SEQUENCE</scope>
    <source>
        <strain evidence="15">B651</strain>
    </source>
</reference>
<dbReference type="EMBL" id="HBEU01000684">
    <property type="protein sequence ID" value="CAD8574311.1"/>
    <property type="molecule type" value="Transcribed_RNA"/>
</dbReference>
<dbReference type="Gene3D" id="3.20.20.70">
    <property type="entry name" value="Aldolase class I"/>
    <property type="match status" value="1"/>
</dbReference>
<evidence type="ECO:0000313" key="15">
    <source>
        <dbReference type="EMBL" id="CAD8574311.1"/>
    </source>
</evidence>
<evidence type="ECO:0000256" key="9">
    <source>
        <dbReference type="ARBA" id="ARBA00038890"/>
    </source>
</evidence>
<dbReference type="SUPFAM" id="SSF51395">
    <property type="entry name" value="FMN-linked oxidoreductases"/>
    <property type="match status" value="1"/>
</dbReference>
<sequence>MSIILQTYNKTKTLNNMKTKQLIYACALTSSSFINVAAWETPQKIRTVAAPMVAQSDLAFRRLVRKHGCDLTYTQMIHATNFCKSEKFQRNHLDVFPMDNKFQEEDRPVFVQIAGYDPKTMTEAAIKIVELADGNLDCIDINLGCPQSIARKGRYGAFLFAEQGDTVCNIIRSLRRNLPEDVGVSAKVRILDDEKLFFDKIRRMEDSGLNLMTVHGRTRRENKTAVGKCNWNMIKDAVELLDIPVIANGGIENPSDVNRCLDATGAIGVMSSEALLENPAIFRDGEKDDLELSGRELVDRQFKLAEEYLALARECPPLKGSLGENGGHATVKGHLFKILYRFLDHHVDLRDKLGDSKCYHIDQSSSIIRQLKDRFDIIDDDELEFSIWSSWYRRHRSENSVEKVLSVSEKKILMRERIKALKEARSARALTF</sequence>
<dbReference type="GO" id="GO:0017150">
    <property type="term" value="F:tRNA dihydrouridine synthase activity"/>
    <property type="evidence" value="ECO:0007669"/>
    <property type="project" value="InterPro"/>
</dbReference>
<dbReference type="PANTHER" id="PTHR11082:SF5">
    <property type="entry name" value="TRNA-DIHYDROURIDINE(16_17) SYNTHASE [NAD(P)(+)]-LIKE"/>
    <property type="match status" value="1"/>
</dbReference>
<comment type="catalytic activity">
    <reaction evidence="13">
        <text>5,6-dihydrouridine(17) in tRNA + NADP(+) = uridine(17) in tRNA + NADPH + H(+)</text>
        <dbReference type="Rhea" id="RHEA:53368"/>
        <dbReference type="Rhea" id="RHEA-COMP:13541"/>
        <dbReference type="Rhea" id="RHEA-COMP:13542"/>
        <dbReference type="ChEBI" id="CHEBI:15378"/>
        <dbReference type="ChEBI" id="CHEBI:57783"/>
        <dbReference type="ChEBI" id="CHEBI:58349"/>
        <dbReference type="ChEBI" id="CHEBI:65315"/>
        <dbReference type="ChEBI" id="CHEBI:74443"/>
        <dbReference type="EC" id="1.3.1.88"/>
    </reaction>
    <physiologicalReaction direction="right-to-left" evidence="13">
        <dbReference type="Rhea" id="RHEA:53370"/>
    </physiologicalReaction>
</comment>
<dbReference type="PANTHER" id="PTHR11082">
    <property type="entry name" value="TRNA-DIHYDROURIDINE SYNTHASE"/>
    <property type="match status" value="1"/>
</dbReference>
<dbReference type="InterPro" id="IPR035587">
    <property type="entry name" value="DUS-like_FMN-bd"/>
</dbReference>
<gene>
    <name evidence="15" type="ORF">LDAN0322_LOCUS455</name>
</gene>
<dbReference type="CDD" id="cd02801">
    <property type="entry name" value="DUS_like_FMN"/>
    <property type="match status" value="1"/>
</dbReference>
<organism evidence="15">
    <name type="scientific">Leptocylindrus aporus</name>
    <dbReference type="NCBI Taxonomy" id="1398097"/>
    <lineage>
        <taxon>Eukaryota</taxon>
        <taxon>Sar</taxon>
        <taxon>Stramenopiles</taxon>
        <taxon>Ochrophyta</taxon>
        <taxon>Bacillariophyta</taxon>
        <taxon>Coscinodiscophyceae</taxon>
        <taxon>Chaetocerotophycidae</taxon>
        <taxon>Leptocylindrales</taxon>
        <taxon>Leptocylindraceae</taxon>
        <taxon>Leptocylindrus</taxon>
    </lineage>
</organism>
<keyword evidence="5" id="KW-0521">NADP</keyword>
<evidence type="ECO:0000256" key="5">
    <source>
        <dbReference type="ARBA" id="ARBA00022857"/>
    </source>
</evidence>
<keyword evidence="7" id="KW-0520">NAD</keyword>
<keyword evidence="3" id="KW-0288">FMN</keyword>
<dbReference type="Pfam" id="PF01207">
    <property type="entry name" value="Dus"/>
    <property type="match status" value="1"/>
</dbReference>
<protein>
    <recommendedName>
        <fullName evidence="9">tRNA-dihydrouridine(16/17) synthase [NAD(P)(+)]</fullName>
        <ecNumber evidence="9">1.3.1.88</ecNumber>
    </recommendedName>
</protein>
<accession>A0A7S0PHH6</accession>
<evidence type="ECO:0000256" key="4">
    <source>
        <dbReference type="ARBA" id="ARBA00022694"/>
    </source>
</evidence>
<comment type="catalytic activity">
    <reaction evidence="12">
        <text>5,6-dihydrouridine(16) in tRNA + NAD(+) = uridine(16) in tRNA + NADH + H(+)</text>
        <dbReference type="Rhea" id="RHEA:53380"/>
        <dbReference type="Rhea" id="RHEA-COMP:13543"/>
        <dbReference type="Rhea" id="RHEA-COMP:13544"/>
        <dbReference type="ChEBI" id="CHEBI:15378"/>
        <dbReference type="ChEBI" id="CHEBI:57540"/>
        <dbReference type="ChEBI" id="CHEBI:57945"/>
        <dbReference type="ChEBI" id="CHEBI:65315"/>
        <dbReference type="ChEBI" id="CHEBI:74443"/>
        <dbReference type="EC" id="1.3.1.88"/>
    </reaction>
    <physiologicalReaction direction="right-to-left" evidence="12">
        <dbReference type="Rhea" id="RHEA:53382"/>
    </physiologicalReaction>
</comment>
<keyword evidence="2" id="KW-0285">Flavoprotein</keyword>
<comment type="catalytic activity">
    <reaction evidence="11">
        <text>5,6-dihydrouridine(16) in tRNA + NADP(+) = uridine(16) in tRNA + NADPH + H(+)</text>
        <dbReference type="Rhea" id="RHEA:53376"/>
        <dbReference type="Rhea" id="RHEA-COMP:13543"/>
        <dbReference type="Rhea" id="RHEA-COMP:13544"/>
        <dbReference type="ChEBI" id="CHEBI:15378"/>
        <dbReference type="ChEBI" id="CHEBI:57783"/>
        <dbReference type="ChEBI" id="CHEBI:58349"/>
        <dbReference type="ChEBI" id="CHEBI:65315"/>
        <dbReference type="ChEBI" id="CHEBI:74443"/>
        <dbReference type="EC" id="1.3.1.88"/>
    </reaction>
    <physiologicalReaction direction="right-to-left" evidence="11">
        <dbReference type="Rhea" id="RHEA:53378"/>
    </physiologicalReaction>
</comment>
<evidence type="ECO:0000256" key="12">
    <source>
        <dbReference type="ARBA" id="ARBA00048934"/>
    </source>
</evidence>